<evidence type="ECO:0000313" key="10">
    <source>
        <dbReference type="Proteomes" id="UP001383192"/>
    </source>
</evidence>
<evidence type="ECO:0000256" key="2">
    <source>
        <dbReference type="ARBA" id="ARBA00022490"/>
    </source>
</evidence>
<dbReference type="GO" id="GO:0031048">
    <property type="term" value="P:regulatory ncRNA-mediated heterochromatin formation"/>
    <property type="evidence" value="ECO:0007669"/>
    <property type="project" value="TreeGrafter"/>
</dbReference>
<dbReference type="InterPro" id="IPR047187">
    <property type="entry name" value="SF1_C_Upf1"/>
</dbReference>
<dbReference type="Pfam" id="PF20173">
    <property type="entry name" value="ZnF_RZ-type"/>
    <property type="match status" value="1"/>
</dbReference>
<keyword evidence="4" id="KW-0863">Zinc-finger</keyword>
<dbReference type="CDD" id="cd18808">
    <property type="entry name" value="SF1_C_Upf1"/>
    <property type="match status" value="1"/>
</dbReference>
<evidence type="ECO:0000256" key="7">
    <source>
        <dbReference type="SAM" id="MobiDB-lite"/>
    </source>
</evidence>
<evidence type="ECO:0000259" key="8">
    <source>
        <dbReference type="PROSITE" id="PS51981"/>
    </source>
</evidence>
<sequence length="1881" mass="212686">MGFENVCDVLARCMDSMLASVSWKDPTPALPSSLQSNLSGVVIFETLSTVLRQFFLRFKGAVIRHPGLVPLMDRLSVWFGIWSNACFVDPVAFGDYLEPGHRKLTEGEMKRNIERLQDIVQREHRNNESRRKIPEPASLKREDKHEALLTRLWQTYDPPGVLRENGHPRNDNDKVDIADIRIVPTHEELLCDTRPYLPVNIDSPETPHHCAAGSMERHLDIQFRLLREELTAPIRDAIGVLQADFNTIATRRRVRNQPAPPLTQIEQVIQKKGGMYRTSGRNSVMFQVYTNVELSPLETQRRGFTVGLVIDAPSGDARNSDRKVRQEYWKRSRRLASGSLVGFVIVQNNQIHVALGNISSSNTEISESAKVYADRVEVRVQFFDPEVELKALRREKVVSGASSFAVLIDNGIMFEALRPFLETLQSMEPTSIPFYRYISQRSPLDTVDVHPPRYASSPTFRFNLECVAKDGQYIHPLNATDPQSVLRARHQLQEFSGLDPSQCEAMVDVLTREVALIQGPPGTGKVIALSSQIENSNTIQSFTGKEILRVLFANKVKPVVLIAFTNHALDHMLRSVLDAKITKSFVRIGSRSSDEIISQYTLDKFERQAEDSSLKRSMSQAYGEMKDLEKRMREILDSIQLPKVSWEDIEGHLADFHPDHLTSFTQPPYWIDQLFQQALGDPAEEDHGSGWTTVTGKGKSGKSQNINIDSIYAFWKYSQDIQFIRPPPQPAQQRRGKKNAQSTTQETSQKQLEYKERMRAFFAPLGFINDIPKVPNDRRDASSLLSCLNVWSLSEYERAELASFWEEAIRSSAYNSNLDEYNSIRREYERVCSKYNNIKDENRRRLLSRTDLIGCTTNGAAKLTSLLTTVAPKVLLVEEAGQVLEAHIIASLVPSVQHLICIGDPQQLRPTLANYNISMDSDRGRELYKFDRSLMERLAENGFPMSQINVQRRMRPSISNHIRNILYPRLEDHDKVTRYPPVQGMQKDIFFFSHTNKENGGEESVSKSNDFEVAMIVELVKYFLKQDAYSAPGDIAVLCAYLGQLQKVRSALKDLRISVSLDERDSDDLVRQGMEDEHTIEEVVVARHIRLGTVDVFQGDEAKIVIVSLVRNSGTFEADGAPIGFLKSSNRINVALSRAQHGLYIFGNAANLRQNDTWKTIIDEMEDKDELVTSMTICMPPYVASSLRRSSQIANTLLTCLVPAIQRLSPAVQCAAESWIVVGVYASHNAMIALQKLAPTMFHLQLNAQVTRSTHANVAYIVNINATLPAQRSINVIDSAATRVDSDAVTISAPDRAERIVPPAQKHANGHVPTFPALSYAVRYAHVCHVINHVFRNSRVVISVRQSGKSDKMDIVDLVLQRTLAEVSVSDDPSDRLIRLECGHLFTVETLDGHCHMSDYYEIDAMTGSYIAMKAPPIDFQSPPTCPACRKPISARRYGRITKRANLDILEQNVASSMAQSLEAVGPIIQNLVNTLPEIETRAKDIPFESASQKIEDLPTAKRLDVLSQKSTEVMSPTLLTQNSMQTHHGLSNQEGKAWYEVTKVFQAVYKKVATIARTRSAHTRAYEQALSTLYWREFSRLGSDSEQVALNNVHKMLGQPPPKADVRYHVEAFLISVEIRFMLAQLARSRIDSLTVTSNDPEVHNHHRLWTSFTDFLYHSCEVDCRKAIKMAEASFSSRLAARSVVLVFRAEFERFRFSILEKRKEHIRAANMSPQVRRELVQEINEREAQWRKFIVKAEQSYLRSRPTQTIDDTRAERAWFRDNCLIKFKRILDELPDFVAHIERDTVYQPLSHQEMEDVVKAFGFTHRGHFYNCPNGHPFVITECGGAMQASRCPECGAPIGGSDHSLDASNTRAMEFEEIAGRQGAERSPWAWAAGA</sequence>
<keyword evidence="6" id="KW-0391">Immunity</keyword>
<evidence type="ECO:0000256" key="6">
    <source>
        <dbReference type="ARBA" id="ARBA00022859"/>
    </source>
</evidence>
<dbReference type="GO" id="GO:0031380">
    <property type="term" value="C:nuclear RNA-directed RNA polymerase complex"/>
    <property type="evidence" value="ECO:0007669"/>
    <property type="project" value="TreeGrafter"/>
</dbReference>
<dbReference type="InterPro" id="IPR041677">
    <property type="entry name" value="DNA2/NAM7_AAA_11"/>
</dbReference>
<keyword evidence="3" id="KW-0479">Metal-binding</keyword>
<proteinExistence type="predicted"/>
<dbReference type="EMBL" id="JAYKXP010000003">
    <property type="protein sequence ID" value="KAK7060167.1"/>
    <property type="molecule type" value="Genomic_DNA"/>
</dbReference>
<dbReference type="Pfam" id="PF13086">
    <property type="entry name" value="AAA_11"/>
    <property type="match status" value="1"/>
</dbReference>
<accession>A0AAW0E8B4</accession>
<dbReference type="SUPFAM" id="SSF52540">
    <property type="entry name" value="P-loop containing nucleoside triphosphate hydrolases"/>
    <property type="match status" value="1"/>
</dbReference>
<protein>
    <recommendedName>
        <fullName evidence="8">RZ-type domain-containing protein</fullName>
    </recommendedName>
</protein>
<dbReference type="GO" id="GO:0002376">
    <property type="term" value="P:immune system process"/>
    <property type="evidence" value="ECO:0007669"/>
    <property type="project" value="UniProtKB-KW"/>
</dbReference>
<dbReference type="GO" id="GO:0004386">
    <property type="term" value="F:helicase activity"/>
    <property type="evidence" value="ECO:0007669"/>
    <property type="project" value="InterPro"/>
</dbReference>
<dbReference type="GO" id="GO:0005737">
    <property type="term" value="C:cytoplasm"/>
    <property type="evidence" value="ECO:0007669"/>
    <property type="project" value="UniProtKB-SubCell"/>
</dbReference>
<dbReference type="InterPro" id="IPR041679">
    <property type="entry name" value="DNA2/NAM7-like_C"/>
</dbReference>
<feature type="domain" description="RZ-type" evidence="8">
    <location>
        <begin position="1794"/>
        <end position="1867"/>
    </location>
</feature>
<comment type="caution">
    <text evidence="9">The sequence shown here is derived from an EMBL/GenBank/DDBJ whole genome shotgun (WGS) entry which is preliminary data.</text>
</comment>
<evidence type="ECO:0000256" key="4">
    <source>
        <dbReference type="ARBA" id="ARBA00022771"/>
    </source>
</evidence>
<feature type="region of interest" description="Disordered" evidence="7">
    <location>
        <begin position="725"/>
        <end position="750"/>
    </location>
</feature>
<dbReference type="Proteomes" id="UP001383192">
    <property type="component" value="Unassembled WGS sequence"/>
</dbReference>
<dbReference type="Pfam" id="PF13087">
    <property type="entry name" value="AAA_12"/>
    <property type="match status" value="1"/>
</dbReference>
<keyword evidence="5" id="KW-0862">Zinc</keyword>
<dbReference type="PANTHER" id="PTHR10887:SF445">
    <property type="entry name" value="NFX1-TYPE ZINC FINGER-CONTAINING PROTEIN 1"/>
    <property type="match status" value="1"/>
</dbReference>
<gene>
    <name evidence="9" type="ORF">VNI00_000931</name>
</gene>
<dbReference type="InterPro" id="IPR045055">
    <property type="entry name" value="DNA2/NAM7-like"/>
</dbReference>
<organism evidence="9 10">
    <name type="scientific">Paramarasmius palmivorus</name>
    <dbReference type="NCBI Taxonomy" id="297713"/>
    <lineage>
        <taxon>Eukaryota</taxon>
        <taxon>Fungi</taxon>
        <taxon>Dikarya</taxon>
        <taxon>Basidiomycota</taxon>
        <taxon>Agaricomycotina</taxon>
        <taxon>Agaricomycetes</taxon>
        <taxon>Agaricomycetidae</taxon>
        <taxon>Agaricales</taxon>
        <taxon>Marasmiineae</taxon>
        <taxon>Marasmiaceae</taxon>
        <taxon>Paramarasmius</taxon>
    </lineage>
</organism>
<evidence type="ECO:0000256" key="1">
    <source>
        <dbReference type="ARBA" id="ARBA00004496"/>
    </source>
</evidence>
<evidence type="ECO:0000256" key="5">
    <source>
        <dbReference type="ARBA" id="ARBA00022833"/>
    </source>
</evidence>
<keyword evidence="2" id="KW-0963">Cytoplasm</keyword>
<dbReference type="InterPro" id="IPR027417">
    <property type="entry name" value="P-loop_NTPase"/>
</dbReference>
<reference evidence="9 10" key="1">
    <citation type="submission" date="2024-01" db="EMBL/GenBank/DDBJ databases">
        <title>A draft genome for a cacao thread blight-causing isolate of Paramarasmius palmivorus.</title>
        <authorList>
            <person name="Baruah I.K."/>
            <person name="Bukari Y."/>
            <person name="Amoako-Attah I."/>
            <person name="Meinhardt L.W."/>
            <person name="Bailey B.A."/>
            <person name="Cohen S.P."/>
        </authorList>
    </citation>
    <scope>NUCLEOTIDE SEQUENCE [LARGE SCALE GENOMIC DNA]</scope>
    <source>
        <strain evidence="9 10">GH-12</strain>
    </source>
</reference>
<dbReference type="Gene3D" id="3.40.50.300">
    <property type="entry name" value="P-loop containing nucleotide triphosphate hydrolases"/>
    <property type="match status" value="3"/>
</dbReference>
<dbReference type="GO" id="GO:0008270">
    <property type="term" value="F:zinc ion binding"/>
    <property type="evidence" value="ECO:0007669"/>
    <property type="project" value="UniProtKB-KW"/>
</dbReference>
<evidence type="ECO:0000256" key="3">
    <source>
        <dbReference type="ARBA" id="ARBA00022723"/>
    </source>
</evidence>
<dbReference type="InterPro" id="IPR046439">
    <property type="entry name" value="ZF_RZ_dom"/>
</dbReference>
<feature type="compositionally biased region" description="Polar residues" evidence="7">
    <location>
        <begin position="739"/>
        <end position="750"/>
    </location>
</feature>
<evidence type="ECO:0000313" key="9">
    <source>
        <dbReference type="EMBL" id="KAK7060167.1"/>
    </source>
</evidence>
<dbReference type="PANTHER" id="PTHR10887">
    <property type="entry name" value="DNA2/NAM7 HELICASE FAMILY"/>
    <property type="match status" value="1"/>
</dbReference>
<comment type="subcellular location">
    <subcellularLocation>
        <location evidence="1">Cytoplasm</location>
    </subcellularLocation>
</comment>
<keyword evidence="10" id="KW-1185">Reference proteome</keyword>
<dbReference type="PROSITE" id="PS51981">
    <property type="entry name" value="ZF_RZ"/>
    <property type="match status" value="1"/>
</dbReference>
<name>A0AAW0E8B4_9AGAR</name>